<protein>
    <submittedName>
        <fullName evidence="3">Uncharacterized protein</fullName>
    </submittedName>
</protein>
<keyword evidence="2" id="KW-0472">Membrane</keyword>
<dbReference type="PANTHER" id="PTHR28142">
    <property type="entry name" value="MITOCHONDRIAL INNER MEMBRANE I-AAA PROTEASE SUPERCOMPLEX SUBUNIT MGR3-RELATED"/>
    <property type="match status" value="1"/>
</dbReference>
<gene>
    <name evidence="3" type="ORF">D9613_007552</name>
</gene>
<dbReference type="InterPro" id="IPR011990">
    <property type="entry name" value="TPR-like_helical_dom_sf"/>
</dbReference>
<organism evidence="3 4">
    <name type="scientific">Agrocybe pediades</name>
    <dbReference type="NCBI Taxonomy" id="84607"/>
    <lineage>
        <taxon>Eukaryota</taxon>
        <taxon>Fungi</taxon>
        <taxon>Dikarya</taxon>
        <taxon>Basidiomycota</taxon>
        <taxon>Agaricomycotina</taxon>
        <taxon>Agaricomycetes</taxon>
        <taxon>Agaricomycetidae</taxon>
        <taxon>Agaricales</taxon>
        <taxon>Agaricineae</taxon>
        <taxon>Strophariaceae</taxon>
        <taxon>Agrocybe</taxon>
    </lineage>
</organism>
<keyword evidence="4" id="KW-1185">Reference proteome</keyword>
<feature type="compositionally biased region" description="Polar residues" evidence="1">
    <location>
        <begin position="48"/>
        <end position="64"/>
    </location>
</feature>
<dbReference type="InterPro" id="IPR040201">
    <property type="entry name" value="Mrg3-like"/>
</dbReference>
<evidence type="ECO:0000256" key="2">
    <source>
        <dbReference type="SAM" id="Phobius"/>
    </source>
</evidence>
<evidence type="ECO:0000256" key="1">
    <source>
        <dbReference type="SAM" id="MobiDB-lite"/>
    </source>
</evidence>
<dbReference type="Gene3D" id="1.25.40.10">
    <property type="entry name" value="Tetratricopeptide repeat domain"/>
    <property type="match status" value="1"/>
</dbReference>
<sequence length="481" mass="52840">MSAAHSLNGISRALLRRCVFSQNSARLNGAQLTGNALKSRGLLQVANGSTSRGFSHTSSNNQERGPQIDLDGTAQKASRGLSPYITGLFTFGVLITGYGLYQIYSVMTMWPSDIRKDLRSGLLAKRKGEYDAAVYFLARAWEKAKELPLEEFGEEPVLKTTGIAIAYAGILEQENKLEAAYNIYEDAFWELRTTGVGIRLPSSTIDNRPDLGVESLKSLSNAEKMRAIALSHKLGELAHELHKPVEEEKWLTWSVESIIRCVLHAPTPPAVAVVKSRGPEELGGKDHSPKTRVLVEQLGLPSWTVRHDIAAPFEALASLYAKRGNITYALPLYLQAISILIPPTPNVSPVDDKCRGAQLMGNMAELMVRNLHRSNVTAESIGQAESWARKGLDVVTAARKVSPIKFDVCEEAYALLLYNVAMIRDLAGDTQEARSLLKESLQQSEKIDMKEGIKYAQEAISNLDSGRDEIKPIVTVESDPL</sequence>
<keyword evidence="2" id="KW-1133">Transmembrane helix</keyword>
<name>A0A8H4QND0_9AGAR</name>
<accession>A0A8H4QND0</accession>
<feature type="region of interest" description="Disordered" evidence="1">
    <location>
        <begin position="48"/>
        <end position="69"/>
    </location>
</feature>
<evidence type="ECO:0000313" key="4">
    <source>
        <dbReference type="Proteomes" id="UP000521872"/>
    </source>
</evidence>
<comment type="caution">
    <text evidence="3">The sequence shown here is derived from an EMBL/GenBank/DDBJ whole genome shotgun (WGS) entry which is preliminary data.</text>
</comment>
<evidence type="ECO:0000313" key="3">
    <source>
        <dbReference type="EMBL" id="KAF4613998.1"/>
    </source>
</evidence>
<proteinExistence type="predicted"/>
<dbReference type="AlphaFoldDB" id="A0A8H4QND0"/>
<dbReference type="Proteomes" id="UP000521872">
    <property type="component" value="Unassembled WGS sequence"/>
</dbReference>
<reference evidence="3 4" key="1">
    <citation type="submission" date="2019-12" db="EMBL/GenBank/DDBJ databases">
        <authorList>
            <person name="Floudas D."/>
            <person name="Bentzer J."/>
            <person name="Ahren D."/>
            <person name="Johansson T."/>
            <person name="Persson P."/>
            <person name="Tunlid A."/>
        </authorList>
    </citation>
    <scope>NUCLEOTIDE SEQUENCE [LARGE SCALE GENOMIC DNA]</scope>
    <source>
        <strain evidence="3 4">CBS 102.39</strain>
    </source>
</reference>
<keyword evidence="2" id="KW-0812">Transmembrane</keyword>
<feature type="transmembrane region" description="Helical" evidence="2">
    <location>
        <begin position="84"/>
        <end position="104"/>
    </location>
</feature>
<dbReference type="EMBL" id="JAACJL010000045">
    <property type="protein sequence ID" value="KAF4613998.1"/>
    <property type="molecule type" value="Genomic_DNA"/>
</dbReference>
<dbReference type="PANTHER" id="PTHR28142:SF1">
    <property type="entry name" value="MITOCHONDRIAL INNER MEMBRANE I-AAA PROTEASE SUPERCOMPLEX SUBUNIT MGR3-RELATED"/>
    <property type="match status" value="1"/>
</dbReference>